<dbReference type="Gene3D" id="1.10.580.10">
    <property type="entry name" value="Citrate Synthase, domain 1"/>
    <property type="match status" value="1"/>
</dbReference>
<evidence type="ECO:0000256" key="5">
    <source>
        <dbReference type="ARBA" id="ARBA00049288"/>
    </source>
</evidence>
<dbReference type="PROSITE" id="PS00480">
    <property type="entry name" value="CITRATE_SYNTHASE"/>
    <property type="match status" value="1"/>
</dbReference>
<dbReference type="Proteomes" id="UP000252558">
    <property type="component" value="Unassembled WGS sequence"/>
</dbReference>
<proteinExistence type="inferred from homology"/>
<dbReference type="PIRSF" id="PIRSF001369">
    <property type="entry name" value="Citrate_synth"/>
    <property type="match status" value="1"/>
</dbReference>
<feature type="active site" evidence="8">
    <location>
        <position position="362"/>
    </location>
</feature>
<evidence type="ECO:0000313" key="11">
    <source>
        <dbReference type="EMBL" id="RCU52590.1"/>
    </source>
</evidence>
<dbReference type="RefSeq" id="WP_114336498.1">
    <property type="nucleotide sequence ID" value="NZ_QPID01000001.1"/>
</dbReference>
<dbReference type="InterPro" id="IPR016143">
    <property type="entry name" value="Citrate_synth-like_sm_a-sub"/>
</dbReference>
<keyword evidence="11" id="KW-0012">Acyltransferase</keyword>
<dbReference type="GO" id="GO:0036440">
    <property type="term" value="F:citrate synthase activity"/>
    <property type="evidence" value="ECO:0007669"/>
    <property type="project" value="UniProtKB-EC"/>
</dbReference>
<keyword evidence="4 7" id="KW-0808">Transferase</keyword>
<dbReference type="UniPathway" id="UPA00223">
    <property type="reaction ID" value="UER00717"/>
</dbReference>
<dbReference type="NCBIfam" id="TIGR01798">
    <property type="entry name" value="cit_synth_I"/>
    <property type="match status" value="1"/>
</dbReference>
<dbReference type="NCBIfam" id="NF004126">
    <property type="entry name" value="PRK05614.1"/>
    <property type="match status" value="1"/>
</dbReference>
<keyword evidence="3 9" id="KW-0816">Tricarboxylic acid cycle</keyword>
<evidence type="ECO:0000256" key="3">
    <source>
        <dbReference type="ARBA" id="ARBA00022532"/>
    </source>
</evidence>
<protein>
    <recommendedName>
        <fullName evidence="6 7">Citrate synthase</fullName>
    </recommendedName>
</protein>
<evidence type="ECO:0000256" key="2">
    <source>
        <dbReference type="ARBA" id="ARBA00010566"/>
    </source>
</evidence>
<dbReference type="AlphaFoldDB" id="A0A368NR59"/>
<evidence type="ECO:0000313" key="12">
    <source>
        <dbReference type="Proteomes" id="UP000252558"/>
    </source>
</evidence>
<evidence type="ECO:0000256" key="4">
    <source>
        <dbReference type="ARBA" id="ARBA00022679"/>
    </source>
</evidence>
<dbReference type="FunFam" id="1.10.230.10:FF:000002">
    <property type="entry name" value="Citrate synthase"/>
    <property type="match status" value="1"/>
</dbReference>
<feature type="active site" evidence="8">
    <location>
        <position position="305"/>
    </location>
</feature>
<evidence type="ECO:0000256" key="10">
    <source>
        <dbReference type="RuleBase" id="RU003406"/>
    </source>
</evidence>
<evidence type="ECO:0000256" key="8">
    <source>
        <dbReference type="PIRSR" id="PIRSR001369-1"/>
    </source>
</evidence>
<dbReference type="Gene3D" id="1.10.230.10">
    <property type="entry name" value="Cytochrome P450-Terp, domain 2"/>
    <property type="match status" value="1"/>
</dbReference>
<dbReference type="PRINTS" id="PR00143">
    <property type="entry name" value="CITRTSNTHASE"/>
</dbReference>
<dbReference type="InterPro" id="IPR002020">
    <property type="entry name" value="Citrate_synthase"/>
</dbReference>
<evidence type="ECO:0000256" key="1">
    <source>
        <dbReference type="ARBA" id="ARBA00004751"/>
    </source>
</evidence>
<dbReference type="GO" id="GO:0005737">
    <property type="term" value="C:cytoplasm"/>
    <property type="evidence" value="ECO:0007669"/>
    <property type="project" value="InterPro"/>
</dbReference>
<dbReference type="InterPro" id="IPR019810">
    <property type="entry name" value="Citrate_synthase_AS"/>
</dbReference>
<comment type="catalytic activity">
    <reaction evidence="5 9">
        <text>oxaloacetate + acetyl-CoA + H2O = citrate + CoA + H(+)</text>
        <dbReference type="Rhea" id="RHEA:16845"/>
        <dbReference type="ChEBI" id="CHEBI:15377"/>
        <dbReference type="ChEBI" id="CHEBI:15378"/>
        <dbReference type="ChEBI" id="CHEBI:16452"/>
        <dbReference type="ChEBI" id="CHEBI:16947"/>
        <dbReference type="ChEBI" id="CHEBI:57287"/>
        <dbReference type="ChEBI" id="CHEBI:57288"/>
        <dbReference type="EC" id="2.3.3.16"/>
    </reaction>
</comment>
<organism evidence="11 12">
    <name type="scientific">Corallincola holothuriorum</name>
    <dbReference type="NCBI Taxonomy" id="2282215"/>
    <lineage>
        <taxon>Bacteria</taxon>
        <taxon>Pseudomonadati</taxon>
        <taxon>Pseudomonadota</taxon>
        <taxon>Gammaproteobacteria</taxon>
        <taxon>Alteromonadales</taxon>
        <taxon>Psychromonadaceae</taxon>
        <taxon>Corallincola</taxon>
    </lineage>
</organism>
<keyword evidence="12" id="KW-1185">Reference proteome</keyword>
<name>A0A368NR59_9GAMM</name>
<accession>A0A368NR59</accession>
<evidence type="ECO:0000256" key="6">
    <source>
        <dbReference type="NCBIfam" id="TIGR01798"/>
    </source>
</evidence>
<comment type="similarity">
    <text evidence="2 7 10">Belongs to the citrate synthase family.</text>
</comment>
<dbReference type="InterPro" id="IPR016142">
    <property type="entry name" value="Citrate_synth-like_lrg_a-sub"/>
</dbReference>
<dbReference type="CDD" id="cd06114">
    <property type="entry name" value="EcCS_like"/>
    <property type="match status" value="1"/>
</dbReference>
<comment type="caution">
    <text evidence="11">The sequence shown here is derived from an EMBL/GenBank/DDBJ whole genome shotgun (WGS) entry which is preliminary data.</text>
</comment>
<sequence length="427" mass="47890">MTEKKAVLHVGGQEIELPVLSGTAGHDVIDIRTLGKYGYFTFDPGFLSTASCESTITFINGSKGILQHRGYAIDDLANNASYLEVCYLLLYGELPNATQYAEFSRIVSEHTMLNEQLTRCLQGFRRDAHPMAIMCGMVGTMSAFYHDSLDITNERHREIAAYRLISKMPTIAAMCFKYNVGQPFMYPRNDLGYAENFLYMMFATPCAEYTPDPIVAKAMDRIFTLHADHEQNASTSTVRLAGSSGANPFACIAAGIASLWGPAHGGANEACLNMLEEIGNVDRIPEFIERAKDKDDSFRLMGFGHRVYKNHDPRATVMRETCHEVLDKLKIKDPLLDVAMELERIALEDEYFVSKKLYPNVDFYSGIILKAIGIPTNMFTVIFALSRTVGWIAHWNEMMSDAGQKIGRPRQLYIGEIDKGFKSTEER</sequence>
<dbReference type="Gene3D" id="2.20.28.60">
    <property type="match status" value="1"/>
</dbReference>
<dbReference type="PANTHER" id="PTHR42871:SF1">
    <property type="entry name" value="CITRATE SYNTHASE"/>
    <property type="match status" value="1"/>
</dbReference>
<dbReference type="InterPro" id="IPR010953">
    <property type="entry name" value="Citrate_synthase_typ-I"/>
</dbReference>
<dbReference type="Pfam" id="PF00285">
    <property type="entry name" value="Citrate_synt"/>
    <property type="match status" value="1"/>
</dbReference>
<dbReference type="SUPFAM" id="SSF48256">
    <property type="entry name" value="Citrate synthase"/>
    <property type="match status" value="1"/>
</dbReference>
<evidence type="ECO:0000256" key="9">
    <source>
        <dbReference type="RuleBase" id="RU003370"/>
    </source>
</evidence>
<evidence type="ECO:0000256" key="7">
    <source>
        <dbReference type="PIRNR" id="PIRNR001369"/>
    </source>
</evidence>
<comment type="pathway">
    <text evidence="1 9">Carbohydrate metabolism; tricarboxylic acid cycle; isocitrate from oxaloacetate: step 1/2.</text>
</comment>
<gene>
    <name evidence="11" type="ORF">DU002_01060</name>
</gene>
<dbReference type="EMBL" id="QPID01000001">
    <property type="protein sequence ID" value="RCU52590.1"/>
    <property type="molecule type" value="Genomic_DNA"/>
</dbReference>
<dbReference type="GO" id="GO:0006099">
    <property type="term" value="P:tricarboxylic acid cycle"/>
    <property type="evidence" value="ECO:0007669"/>
    <property type="project" value="UniProtKB-UniRule"/>
</dbReference>
<dbReference type="OrthoDB" id="9800864at2"/>
<dbReference type="InterPro" id="IPR036969">
    <property type="entry name" value="Citrate_synthase_sf"/>
</dbReference>
<reference evidence="11 12" key="1">
    <citation type="submission" date="2018-07" db="EMBL/GenBank/DDBJ databases">
        <title>Corallincola holothuriorum sp. nov., a new facultative anaerobe isolated from sea cucumber Apostichopus japonicus.</title>
        <authorList>
            <person name="Xia H."/>
        </authorList>
    </citation>
    <scope>NUCLEOTIDE SEQUENCE [LARGE SCALE GENOMIC DNA]</scope>
    <source>
        <strain evidence="11 12">C4</strain>
    </source>
</reference>
<dbReference type="InterPro" id="IPR024176">
    <property type="entry name" value="Citrate_synthase_bac-typ"/>
</dbReference>
<dbReference type="PANTHER" id="PTHR42871">
    <property type="entry name" value="CITRATE SYNTHASE"/>
    <property type="match status" value="1"/>
</dbReference>